<accession>A0A934P9B2</accession>
<dbReference type="AlphaFoldDB" id="A0A934P9B2"/>
<evidence type="ECO:0000256" key="1">
    <source>
        <dbReference type="SAM" id="Phobius"/>
    </source>
</evidence>
<gene>
    <name evidence="2" type="ORF">JHK64_01685</name>
</gene>
<keyword evidence="1" id="KW-0472">Membrane</keyword>
<evidence type="ECO:0000313" key="2">
    <source>
        <dbReference type="EMBL" id="MBJ8349342.1"/>
    </source>
</evidence>
<feature type="transmembrane region" description="Helical" evidence="1">
    <location>
        <begin position="69"/>
        <end position="85"/>
    </location>
</feature>
<evidence type="ECO:0000313" key="3">
    <source>
        <dbReference type="Proteomes" id="UP000644875"/>
    </source>
</evidence>
<reference evidence="2 3" key="1">
    <citation type="journal article" date="2021" name="Int. J. Syst. Evol. Microbiol.">
        <title>Streptococcus vicugnae sp. nov., isolated from faeces of alpacas (Vicugna pacos) and cattle (Bos taurus), Streptococcus zalophi sp. nov., and Streptococcus pacificus sp. nov., isolated from respiratory tract of California sea lions (Zalophus californianus).</title>
        <authorList>
            <person name="Volokhov D.V."/>
            <person name="Zagorodnyaya T.A."/>
            <person name="Shen Z."/>
            <person name="Blom J."/>
            <person name="Furtak V.A."/>
            <person name="Eisenberg T."/>
            <person name="Fan P."/>
            <person name="Jeong K.C."/>
            <person name="Gao Y."/>
            <person name="Zhang S."/>
            <person name="Amselle M."/>
        </authorList>
    </citation>
    <scope>NUCLEOTIDE SEQUENCE [LARGE SCALE GENOMIC DNA]</scope>
    <source>
        <strain evidence="3">CSL7508-lung</strain>
    </source>
</reference>
<organism evidence="2 3">
    <name type="scientific">Streptococcus zalophi</name>
    <dbReference type="NCBI Taxonomy" id="640031"/>
    <lineage>
        <taxon>Bacteria</taxon>
        <taxon>Bacillati</taxon>
        <taxon>Bacillota</taxon>
        <taxon>Bacilli</taxon>
        <taxon>Lactobacillales</taxon>
        <taxon>Streptococcaceae</taxon>
        <taxon>Streptococcus</taxon>
    </lineage>
</organism>
<protein>
    <submittedName>
        <fullName evidence="2">Uncharacterized protein</fullName>
    </submittedName>
</protein>
<comment type="caution">
    <text evidence="2">The sequence shown here is derived from an EMBL/GenBank/DDBJ whole genome shotgun (WGS) entry which is preliminary data.</text>
</comment>
<feature type="transmembrane region" description="Helical" evidence="1">
    <location>
        <begin position="12"/>
        <end position="28"/>
    </location>
</feature>
<dbReference type="EMBL" id="JAENBP010000002">
    <property type="protein sequence ID" value="MBJ8349342.1"/>
    <property type="molecule type" value="Genomic_DNA"/>
</dbReference>
<keyword evidence="3" id="KW-1185">Reference proteome</keyword>
<keyword evidence="1" id="KW-0812">Transmembrane</keyword>
<sequence>MLVRTIKKFPEQVFLFLFNTGVFTWLKMGSQTILDHLGIDSQAIMSKVPESIHALTGNNLENLKTLIEGSPWIWLIVSMGVLILIRFVKGLIKFVLFVAIILIGLYLLMKNQDLVNLVVSKF</sequence>
<keyword evidence="1" id="KW-1133">Transmembrane helix</keyword>
<dbReference type="RefSeq" id="WP_199567273.1">
    <property type="nucleotide sequence ID" value="NZ_JAENBP010000002.1"/>
</dbReference>
<proteinExistence type="predicted"/>
<name>A0A934P9B2_9STRE</name>
<dbReference type="Proteomes" id="UP000644875">
    <property type="component" value="Unassembled WGS sequence"/>
</dbReference>
<feature type="transmembrane region" description="Helical" evidence="1">
    <location>
        <begin position="92"/>
        <end position="109"/>
    </location>
</feature>